<dbReference type="GO" id="GO:0009307">
    <property type="term" value="P:DNA restriction-modification system"/>
    <property type="evidence" value="ECO:0007669"/>
    <property type="project" value="UniProtKB-KW"/>
</dbReference>
<protein>
    <submittedName>
        <fullName evidence="3">Uncharacterized protein</fullName>
    </submittedName>
</protein>
<evidence type="ECO:0000256" key="2">
    <source>
        <dbReference type="ARBA" id="ARBA00023125"/>
    </source>
</evidence>
<comment type="caution">
    <text evidence="3">The sequence shown here is derived from an EMBL/GenBank/DDBJ whole genome shotgun (WGS) entry which is preliminary data.</text>
</comment>
<dbReference type="SUPFAM" id="SSF116734">
    <property type="entry name" value="DNA methylase specificity domain"/>
    <property type="match status" value="1"/>
</dbReference>
<dbReference type="Gene3D" id="3.90.220.20">
    <property type="entry name" value="DNA methylase specificity domains"/>
    <property type="match status" value="1"/>
</dbReference>
<dbReference type="EMBL" id="SUTE01000048">
    <property type="protein sequence ID" value="MBE6505381.1"/>
    <property type="molecule type" value="Genomic_DNA"/>
</dbReference>
<sequence length="46" mass="5534">KIDITYLYYFLSREEYYKKSERLIGGTGQKEFSEKELLKLKIDLPS</sequence>
<gene>
    <name evidence="3" type="ORF">E7Z73_06530</name>
</gene>
<evidence type="ECO:0000256" key="1">
    <source>
        <dbReference type="ARBA" id="ARBA00022747"/>
    </source>
</evidence>
<evidence type="ECO:0000313" key="3">
    <source>
        <dbReference type="EMBL" id="MBE6505381.1"/>
    </source>
</evidence>
<name>A0A8T3VKT5_9EURY</name>
<proteinExistence type="predicted"/>
<dbReference type="GO" id="GO:0003677">
    <property type="term" value="F:DNA binding"/>
    <property type="evidence" value="ECO:0007669"/>
    <property type="project" value="UniProtKB-KW"/>
</dbReference>
<feature type="non-terminal residue" evidence="3">
    <location>
        <position position="1"/>
    </location>
</feature>
<evidence type="ECO:0000313" key="4">
    <source>
        <dbReference type="Proteomes" id="UP000762703"/>
    </source>
</evidence>
<keyword evidence="1" id="KW-0680">Restriction system</keyword>
<keyword evidence="2" id="KW-0238">DNA-binding</keyword>
<dbReference type="AlphaFoldDB" id="A0A8T3VKT5"/>
<dbReference type="Proteomes" id="UP000762703">
    <property type="component" value="Unassembled WGS sequence"/>
</dbReference>
<reference evidence="3" key="1">
    <citation type="submission" date="2019-04" db="EMBL/GenBank/DDBJ databases">
        <title>Evolution of Biomass-Degrading Anaerobic Consortia Revealed by Metagenomics.</title>
        <authorList>
            <person name="Peng X."/>
        </authorList>
    </citation>
    <scope>NUCLEOTIDE SEQUENCE</scope>
    <source>
        <strain evidence="3">SIG12</strain>
    </source>
</reference>
<organism evidence="3 4">
    <name type="scientific">Methanobrevibacter millerae</name>
    <dbReference type="NCBI Taxonomy" id="230361"/>
    <lineage>
        <taxon>Archaea</taxon>
        <taxon>Methanobacteriati</taxon>
        <taxon>Methanobacteriota</taxon>
        <taxon>Methanomada group</taxon>
        <taxon>Methanobacteria</taxon>
        <taxon>Methanobacteriales</taxon>
        <taxon>Methanobacteriaceae</taxon>
        <taxon>Methanobrevibacter</taxon>
    </lineage>
</organism>
<dbReference type="InterPro" id="IPR044946">
    <property type="entry name" value="Restrct_endonuc_typeI_TRD_sf"/>
</dbReference>
<accession>A0A8T3VKT5</accession>